<dbReference type="EMBL" id="BARV01015198">
    <property type="protein sequence ID" value="GAI27988.1"/>
    <property type="molecule type" value="Genomic_DNA"/>
</dbReference>
<name>X1M9Q5_9ZZZZ</name>
<dbReference type="InterPro" id="IPR027414">
    <property type="entry name" value="GH95_N_dom"/>
</dbReference>
<protein>
    <submittedName>
        <fullName evidence="3">Uncharacterized protein</fullName>
    </submittedName>
</protein>
<feature type="domain" description="Glycosyl hydrolase family 95 catalytic" evidence="2">
    <location>
        <begin position="215"/>
        <end position="294"/>
    </location>
</feature>
<dbReference type="Pfam" id="PF14498">
    <property type="entry name" value="Glyco_hyd_65N_2"/>
    <property type="match status" value="1"/>
</dbReference>
<evidence type="ECO:0000259" key="2">
    <source>
        <dbReference type="Pfam" id="PF22124"/>
    </source>
</evidence>
<gene>
    <name evidence="3" type="ORF">S06H3_26306</name>
</gene>
<evidence type="ECO:0000259" key="1">
    <source>
        <dbReference type="Pfam" id="PF14498"/>
    </source>
</evidence>
<dbReference type="Gene3D" id="2.60.120.260">
    <property type="entry name" value="Galactose-binding domain-like"/>
    <property type="match status" value="1"/>
</dbReference>
<dbReference type="AlphaFoldDB" id="X1M9Q5"/>
<dbReference type="GO" id="GO:0005975">
    <property type="term" value="P:carbohydrate metabolic process"/>
    <property type="evidence" value="ECO:0007669"/>
    <property type="project" value="InterPro"/>
</dbReference>
<proteinExistence type="predicted"/>
<feature type="non-terminal residue" evidence="3">
    <location>
        <position position="295"/>
    </location>
</feature>
<accession>X1M9Q5</accession>
<organism evidence="3">
    <name type="scientific">marine sediment metagenome</name>
    <dbReference type="NCBI Taxonomy" id="412755"/>
    <lineage>
        <taxon>unclassified sequences</taxon>
        <taxon>metagenomes</taxon>
        <taxon>ecological metagenomes</taxon>
    </lineage>
</organism>
<dbReference type="InterPro" id="IPR054363">
    <property type="entry name" value="GH95_cat"/>
</dbReference>
<reference evidence="3" key="1">
    <citation type="journal article" date="2014" name="Front. Microbiol.">
        <title>High frequency of phylogenetically diverse reductive dehalogenase-homologous genes in deep subseafloor sedimentary metagenomes.</title>
        <authorList>
            <person name="Kawai M."/>
            <person name="Futagami T."/>
            <person name="Toyoda A."/>
            <person name="Takaki Y."/>
            <person name="Nishi S."/>
            <person name="Hori S."/>
            <person name="Arai W."/>
            <person name="Tsubouchi T."/>
            <person name="Morono Y."/>
            <person name="Uchiyama I."/>
            <person name="Ito T."/>
            <person name="Fujiyama A."/>
            <person name="Inagaki F."/>
            <person name="Takami H."/>
        </authorList>
    </citation>
    <scope>NUCLEOTIDE SEQUENCE</scope>
    <source>
        <strain evidence="3">Expedition CK06-06</strain>
    </source>
</reference>
<dbReference type="Gene3D" id="2.70.98.50">
    <property type="entry name" value="putative glycoside hydrolase family protein from bacillus halodurans"/>
    <property type="match status" value="1"/>
</dbReference>
<sequence>TIYVNGKEAGKTSNYSKAHSFDVGKHLSVGRNVIAVVVGNVGGPGGMTPSVTLGPSTGLSKSYKRQLDLDTAIATTTFTIDGTTYKREVFASPVAQAVVVRLTADKPNSITVDVGLDRPADFELGLVGPDTLSMFGQVSQGGKHKGVKYCTQIQAESEGGQIEAKDKTISISNADAVTLLLVAATDYNFDEPYKPLKSDLGLVCAKQLSAVGKRSFEQIKADHIAEHRRLFRRVSLDLGRTPAAGEPTDERLRSLREGADDPALAALYFQFGRYLLISCSRPGTMPSNLQGLWNG</sequence>
<feature type="non-terminal residue" evidence="3">
    <location>
        <position position="1"/>
    </location>
</feature>
<comment type="caution">
    <text evidence="3">The sequence shown here is derived from an EMBL/GenBank/DDBJ whole genome shotgun (WGS) entry which is preliminary data.</text>
</comment>
<evidence type="ECO:0000313" key="3">
    <source>
        <dbReference type="EMBL" id="GAI27988.1"/>
    </source>
</evidence>
<dbReference type="PANTHER" id="PTHR31084">
    <property type="entry name" value="ALPHA-L-FUCOSIDASE 2"/>
    <property type="match status" value="1"/>
</dbReference>
<dbReference type="SUPFAM" id="SSF49785">
    <property type="entry name" value="Galactose-binding domain-like"/>
    <property type="match status" value="1"/>
</dbReference>
<dbReference type="PANTHER" id="PTHR31084:SF0">
    <property type="entry name" value="ALPHA-L-FUCOSIDASE 2"/>
    <property type="match status" value="1"/>
</dbReference>
<feature type="domain" description="Glycosyl hydrolase family 95 N-terminal" evidence="1">
    <location>
        <begin position="55"/>
        <end position="188"/>
    </location>
</feature>
<dbReference type="Pfam" id="PF22124">
    <property type="entry name" value="Glyco_hydro_95_cat"/>
    <property type="match status" value="1"/>
</dbReference>
<dbReference type="InterPro" id="IPR008928">
    <property type="entry name" value="6-hairpin_glycosidase_sf"/>
</dbReference>
<dbReference type="GO" id="GO:0004560">
    <property type="term" value="F:alpha-L-fucosidase activity"/>
    <property type="evidence" value="ECO:0007669"/>
    <property type="project" value="TreeGrafter"/>
</dbReference>
<dbReference type="SUPFAM" id="SSF48208">
    <property type="entry name" value="Six-hairpin glycosidases"/>
    <property type="match status" value="1"/>
</dbReference>
<dbReference type="InterPro" id="IPR008979">
    <property type="entry name" value="Galactose-bd-like_sf"/>
</dbReference>